<accession>A0AAD9PTV7</accession>
<reference evidence="1" key="1">
    <citation type="journal article" date="2023" name="G3 (Bethesda)">
        <title>Whole genome assembly and annotation of the endangered Caribbean coral Acropora cervicornis.</title>
        <authorList>
            <person name="Selwyn J.D."/>
            <person name="Vollmer S.V."/>
        </authorList>
    </citation>
    <scope>NUCLEOTIDE SEQUENCE</scope>
    <source>
        <strain evidence="1">K2</strain>
    </source>
</reference>
<comment type="caution">
    <text evidence="1">The sequence shown here is derived from an EMBL/GenBank/DDBJ whole genome shotgun (WGS) entry which is preliminary data.</text>
</comment>
<gene>
    <name evidence="1" type="ORF">P5673_030851</name>
</gene>
<dbReference type="Proteomes" id="UP001249851">
    <property type="component" value="Unassembled WGS sequence"/>
</dbReference>
<reference evidence="1" key="2">
    <citation type="journal article" date="2023" name="Science">
        <title>Genomic signatures of disease resistance in endangered staghorn corals.</title>
        <authorList>
            <person name="Vollmer S.V."/>
            <person name="Selwyn J.D."/>
            <person name="Despard B.A."/>
            <person name="Roesel C.L."/>
        </authorList>
    </citation>
    <scope>NUCLEOTIDE SEQUENCE</scope>
    <source>
        <strain evidence="1">K2</strain>
    </source>
</reference>
<sequence>MERDEDRVWPQTRSVADAKNARQKTAFALKFGNPYGRPGDSFLMWETPGSSARAGMFEEKLLDCNEMIVTHKLLYCNEIIVTHKLLDCNEMIVTHKLLDCTEMIATHKLLDCNDMIMIVTHKLLDCIEMIVTHKLLDCNEMIVTHKLLDCNEMIVTHKLLDCNDMISKIESREYVIREIVANLLQKRHSEFQGEKYLCQILEEGMKEHEQLGLSLSMISTEHISNVFTELPAHLEKEEREEFQQIIECALAGKEKLHGFDKLDKGL</sequence>
<evidence type="ECO:0000313" key="2">
    <source>
        <dbReference type="Proteomes" id="UP001249851"/>
    </source>
</evidence>
<proteinExistence type="predicted"/>
<evidence type="ECO:0000313" key="1">
    <source>
        <dbReference type="EMBL" id="KAK2548811.1"/>
    </source>
</evidence>
<dbReference type="EMBL" id="JARQWQ010000137">
    <property type="protein sequence ID" value="KAK2548811.1"/>
    <property type="molecule type" value="Genomic_DNA"/>
</dbReference>
<protein>
    <submittedName>
        <fullName evidence="1">Uncharacterized protein</fullName>
    </submittedName>
</protein>
<keyword evidence="2" id="KW-1185">Reference proteome</keyword>
<organism evidence="1 2">
    <name type="scientific">Acropora cervicornis</name>
    <name type="common">Staghorn coral</name>
    <dbReference type="NCBI Taxonomy" id="6130"/>
    <lineage>
        <taxon>Eukaryota</taxon>
        <taxon>Metazoa</taxon>
        <taxon>Cnidaria</taxon>
        <taxon>Anthozoa</taxon>
        <taxon>Hexacorallia</taxon>
        <taxon>Scleractinia</taxon>
        <taxon>Astrocoeniina</taxon>
        <taxon>Acroporidae</taxon>
        <taxon>Acropora</taxon>
    </lineage>
</organism>
<dbReference type="AlphaFoldDB" id="A0AAD9PTV7"/>
<name>A0AAD9PTV7_ACRCE</name>